<dbReference type="Gene3D" id="1.10.10.10">
    <property type="entry name" value="Winged helix-like DNA-binding domain superfamily/Winged helix DNA-binding domain"/>
    <property type="match status" value="1"/>
</dbReference>
<gene>
    <name evidence="3" type="ORF">E4M00_04885</name>
</gene>
<dbReference type="SMART" id="SM00347">
    <property type="entry name" value="HTH_MARR"/>
    <property type="match status" value="1"/>
</dbReference>
<sequence length="203" mass="21831">MTTEADSRDVTTPYWYDAQAVGADDAIGVLEALRRFRSADKSMRQRTQDDMDMNETDLAALRFLIAEEKREHEVGPTDLAHHLGISTAATTKLIKRLVASGHLQRRPHPHDRRAQILHPTPGAHDEVRATLAAMHARMMGVADAFAPEEQLVVVRFLTAMADAVALAHDPEPAGSGADSATDAATDPATDAPLDATAEAPPAS</sequence>
<keyword evidence="4" id="KW-1185">Reference proteome</keyword>
<feature type="region of interest" description="Disordered" evidence="1">
    <location>
        <begin position="169"/>
        <end position="203"/>
    </location>
</feature>
<reference evidence="3 4" key="1">
    <citation type="journal article" date="2018" name="J. Microbiol.">
        <title>Leifsonia flava sp. nov., a novel actinobacterium isolated from the rhizosphere of Aquilegia viridiflora.</title>
        <authorList>
            <person name="Cai Y."/>
            <person name="Tao W.Z."/>
            <person name="Ma Y.J."/>
            <person name="Cheng J."/>
            <person name="Zhang M.Y."/>
            <person name="Zhang Y.X."/>
        </authorList>
    </citation>
    <scope>NUCLEOTIDE SEQUENCE [LARGE SCALE GENOMIC DNA]</scope>
    <source>
        <strain evidence="3 4">SYP-B2174</strain>
    </source>
</reference>
<name>A0A4Y9R2M0_9MICO</name>
<dbReference type="GO" id="GO:0003700">
    <property type="term" value="F:DNA-binding transcription factor activity"/>
    <property type="evidence" value="ECO:0007669"/>
    <property type="project" value="InterPro"/>
</dbReference>
<dbReference type="InterPro" id="IPR036390">
    <property type="entry name" value="WH_DNA-bd_sf"/>
</dbReference>
<dbReference type="Proteomes" id="UP000298127">
    <property type="component" value="Unassembled WGS sequence"/>
</dbReference>
<evidence type="ECO:0000256" key="1">
    <source>
        <dbReference type="SAM" id="MobiDB-lite"/>
    </source>
</evidence>
<dbReference type="SUPFAM" id="SSF46785">
    <property type="entry name" value="Winged helix' DNA-binding domain"/>
    <property type="match status" value="1"/>
</dbReference>
<dbReference type="PROSITE" id="PS50995">
    <property type="entry name" value="HTH_MARR_2"/>
    <property type="match status" value="1"/>
</dbReference>
<feature type="domain" description="HTH marR-type" evidence="2">
    <location>
        <begin position="26"/>
        <end position="162"/>
    </location>
</feature>
<dbReference type="InterPro" id="IPR036388">
    <property type="entry name" value="WH-like_DNA-bd_sf"/>
</dbReference>
<protein>
    <submittedName>
        <fullName evidence="3">MarR family transcriptional regulator</fullName>
    </submittedName>
</protein>
<comment type="caution">
    <text evidence="3">The sequence shown here is derived from an EMBL/GenBank/DDBJ whole genome shotgun (WGS) entry which is preliminary data.</text>
</comment>
<dbReference type="AlphaFoldDB" id="A0A4Y9R2M0"/>
<dbReference type="PANTHER" id="PTHR33164">
    <property type="entry name" value="TRANSCRIPTIONAL REGULATOR, MARR FAMILY"/>
    <property type="match status" value="1"/>
</dbReference>
<dbReference type="GO" id="GO:0006950">
    <property type="term" value="P:response to stress"/>
    <property type="evidence" value="ECO:0007669"/>
    <property type="project" value="TreeGrafter"/>
</dbReference>
<dbReference type="PANTHER" id="PTHR33164:SF43">
    <property type="entry name" value="HTH-TYPE TRANSCRIPTIONAL REPRESSOR YETL"/>
    <property type="match status" value="1"/>
</dbReference>
<evidence type="ECO:0000259" key="2">
    <source>
        <dbReference type="PROSITE" id="PS50995"/>
    </source>
</evidence>
<proteinExistence type="predicted"/>
<dbReference type="InterPro" id="IPR039422">
    <property type="entry name" value="MarR/SlyA-like"/>
</dbReference>
<dbReference type="InterPro" id="IPR000835">
    <property type="entry name" value="HTH_MarR-typ"/>
</dbReference>
<dbReference type="EMBL" id="SPQZ01000002">
    <property type="protein sequence ID" value="TFV98849.1"/>
    <property type="molecule type" value="Genomic_DNA"/>
</dbReference>
<accession>A0A4Y9R2M0</accession>
<organism evidence="3 4">
    <name type="scientific">Orlajensenia leifsoniae</name>
    <dbReference type="NCBI Taxonomy" id="2561933"/>
    <lineage>
        <taxon>Bacteria</taxon>
        <taxon>Bacillati</taxon>
        <taxon>Actinomycetota</taxon>
        <taxon>Actinomycetes</taxon>
        <taxon>Micrococcales</taxon>
        <taxon>Microbacteriaceae</taxon>
        <taxon>Orlajensenia</taxon>
    </lineage>
</organism>
<dbReference type="RefSeq" id="WP_135119379.1">
    <property type="nucleotide sequence ID" value="NZ_SPQZ01000002.1"/>
</dbReference>
<feature type="compositionally biased region" description="Low complexity" evidence="1">
    <location>
        <begin position="172"/>
        <end position="203"/>
    </location>
</feature>
<evidence type="ECO:0000313" key="3">
    <source>
        <dbReference type="EMBL" id="TFV98849.1"/>
    </source>
</evidence>
<evidence type="ECO:0000313" key="4">
    <source>
        <dbReference type="Proteomes" id="UP000298127"/>
    </source>
</evidence>
<dbReference type="Pfam" id="PF12802">
    <property type="entry name" value="MarR_2"/>
    <property type="match status" value="1"/>
</dbReference>